<name>A0A1V4JEF7_PATFA</name>
<proteinExistence type="predicted"/>
<evidence type="ECO:0000313" key="2">
    <source>
        <dbReference type="Proteomes" id="UP000190648"/>
    </source>
</evidence>
<comment type="caution">
    <text evidence="1">The sequence shown here is derived from an EMBL/GenBank/DDBJ whole genome shotgun (WGS) entry which is preliminary data.</text>
</comment>
<protein>
    <submittedName>
        <fullName evidence="1">Uncharacterized protein</fullName>
    </submittedName>
</protein>
<organism evidence="1 2">
    <name type="scientific">Patagioenas fasciata monilis</name>
    <dbReference type="NCBI Taxonomy" id="372326"/>
    <lineage>
        <taxon>Eukaryota</taxon>
        <taxon>Metazoa</taxon>
        <taxon>Chordata</taxon>
        <taxon>Craniata</taxon>
        <taxon>Vertebrata</taxon>
        <taxon>Euteleostomi</taxon>
        <taxon>Archelosauria</taxon>
        <taxon>Archosauria</taxon>
        <taxon>Dinosauria</taxon>
        <taxon>Saurischia</taxon>
        <taxon>Theropoda</taxon>
        <taxon>Coelurosauria</taxon>
        <taxon>Aves</taxon>
        <taxon>Neognathae</taxon>
        <taxon>Neoaves</taxon>
        <taxon>Columbimorphae</taxon>
        <taxon>Columbiformes</taxon>
        <taxon>Columbidae</taxon>
        <taxon>Patagioenas</taxon>
    </lineage>
</organism>
<accession>A0A1V4JEF7</accession>
<dbReference type="AlphaFoldDB" id="A0A1V4JEF7"/>
<dbReference type="EMBL" id="LSYS01007908">
    <property type="protein sequence ID" value="OPJ70561.1"/>
    <property type="molecule type" value="Genomic_DNA"/>
</dbReference>
<evidence type="ECO:0000313" key="1">
    <source>
        <dbReference type="EMBL" id="OPJ70561.1"/>
    </source>
</evidence>
<keyword evidence="2" id="KW-1185">Reference proteome</keyword>
<sequence>MNTHSLDDKQAKNPVEEFPAFLTLWAALSQALPLSAYDPHYHREQCYSTAYMKRREAASNNSPPSPTSP</sequence>
<dbReference type="Proteomes" id="UP000190648">
    <property type="component" value="Unassembled WGS sequence"/>
</dbReference>
<reference evidence="1 2" key="1">
    <citation type="submission" date="2016-02" db="EMBL/GenBank/DDBJ databases">
        <title>Band-tailed pigeon sequencing and assembly.</title>
        <authorList>
            <person name="Soares A.E."/>
            <person name="Novak B.J."/>
            <person name="Rice E.S."/>
            <person name="O'Connell B."/>
            <person name="Chang D."/>
            <person name="Weber S."/>
            <person name="Shapiro B."/>
        </authorList>
    </citation>
    <scope>NUCLEOTIDE SEQUENCE [LARGE SCALE GENOMIC DNA]</scope>
    <source>
        <strain evidence="1">BTP2013</strain>
        <tissue evidence="1">Blood</tissue>
    </source>
</reference>
<gene>
    <name evidence="1" type="ORF">AV530_019675</name>
</gene>